<proteinExistence type="predicted"/>
<accession>A0A3S4ZMU8</accession>
<evidence type="ECO:0000313" key="2">
    <source>
        <dbReference type="Proteomes" id="UP000272771"/>
    </source>
</evidence>
<name>A0A3S4ZMU8_9NEIS</name>
<protein>
    <submittedName>
        <fullName evidence="1">Uncharacterized protein</fullName>
    </submittedName>
</protein>
<reference evidence="1 2" key="1">
    <citation type="submission" date="2018-12" db="EMBL/GenBank/DDBJ databases">
        <authorList>
            <consortium name="Pathogen Informatics"/>
        </authorList>
    </citation>
    <scope>NUCLEOTIDE SEQUENCE [LARGE SCALE GENOMIC DNA]</scope>
    <source>
        <strain evidence="1 2">NCTC12742</strain>
    </source>
</reference>
<dbReference type="AlphaFoldDB" id="A0A3S4ZMU8"/>
<dbReference type="KEGG" id="nwe:SAMEA3174300_0452"/>
<sequence>MQHRRRQTIFQAAKRAVFNTPQKTAESHTTAVLKKH</sequence>
<dbReference type="EMBL" id="LR134533">
    <property type="protein sequence ID" value="VEJ51986.1"/>
    <property type="molecule type" value="Genomic_DNA"/>
</dbReference>
<gene>
    <name evidence="1" type="ORF">NCTC12742_01899</name>
</gene>
<evidence type="ECO:0000313" key="1">
    <source>
        <dbReference type="EMBL" id="VEJ51986.1"/>
    </source>
</evidence>
<organism evidence="1 2">
    <name type="scientific">Neisseria weaveri</name>
    <dbReference type="NCBI Taxonomy" id="28091"/>
    <lineage>
        <taxon>Bacteria</taxon>
        <taxon>Pseudomonadati</taxon>
        <taxon>Pseudomonadota</taxon>
        <taxon>Betaproteobacteria</taxon>
        <taxon>Neisseriales</taxon>
        <taxon>Neisseriaceae</taxon>
        <taxon>Neisseria</taxon>
    </lineage>
</organism>
<keyword evidence="2" id="KW-1185">Reference proteome</keyword>
<dbReference type="Proteomes" id="UP000272771">
    <property type="component" value="Chromosome"/>
</dbReference>